<proteinExistence type="inferred from homology"/>
<dbReference type="InterPro" id="IPR024131">
    <property type="entry name" value="UPF0489"/>
</dbReference>
<protein>
    <submittedName>
        <fullName evidence="2">Uncharacterized protein</fullName>
    </submittedName>
</protein>
<comment type="caution">
    <text evidence="2">The sequence shown here is derived from an EMBL/GenBank/DDBJ whole genome shotgun (WGS) entry which is preliminary data.</text>
</comment>
<reference evidence="2" key="1">
    <citation type="submission" date="2019-08" db="EMBL/GenBank/DDBJ databases">
        <title>The improved chromosome-level genome for the pearl oyster Pinctada fucata martensii using PacBio sequencing and Hi-C.</title>
        <authorList>
            <person name="Zheng Z."/>
        </authorList>
    </citation>
    <scope>NUCLEOTIDE SEQUENCE</scope>
    <source>
        <strain evidence="2">ZZ-2019</strain>
        <tissue evidence="2">Adductor muscle</tissue>
    </source>
</reference>
<dbReference type="EMBL" id="VSWD01000012">
    <property type="protein sequence ID" value="KAK3086026.1"/>
    <property type="molecule type" value="Genomic_DNA"/>
</dbReference>
<sequence length="445" mass="50551">MSDLVLVHFDSHPDLLIPTNMQADTVFNKDQLYDTISIENWILPLVYAGHITDIVWVKPPWCHQIEDKTLKFYVGMCEKSGKIRTTCTESYFISETLYCPESSLLNKQCVTLTVFTVKPNSWDDLSHTGDNIQSKSARDLDTKQISSETPCRASADPCIDREKTLDVGKLDNGSMVLNCNPGTSLTNSAAADNLKRSANGGGNVNHTNSNEHQTIKKRKIGDGLEEKVNSDDRLFSSEILDRFEQICDNFRDRHIILDIDLDFYSTKNPFQVMYSEKQYQILKELYAFEKPTASTDKAIERCVRDRQVQLDSLKSVWETLQEDPKVDINHPKISLIKELHQSLQGSTTNHQDVDYELLHEAGCTCDDTELPHHVSSQGQINLLVDATQEILCHMKKPTIVTMARSSSDDYCPPDQVDMIQEKILDMLKELYLEISVTEDYETAIS</sequence>
<evidence type="ECO:0000313" key="3">
    <source>
        <dbReference type="Proteomes" id="UP001186944"/>
    </source>
</evidence>
<dbReference type="Pfam" id="PF12640">
    <property type="entry name" value="UPF0489"/>
    <property type="match status" value="1"/>
</dbReference>
<dbReference type="PANTHER" id="PTHR13225:SF3">
    <property type="entry name" value="UPF0489 PROTEIN C5ORF22"/>
    <property type="match status" value="1"/>
</dbReference>
<name>A0AA89BSQ7_PINIB</name>
<dbReference type="AlphaFoldDB" id="A0AA89BSQ7"/>
<organism evidence="2 3">
    <name type="scientific">Pinctada imbricata</name>
    <name type="common">Atlantic pearl-oyster</name>
    <name type="synonym">Pinctada martensii</name>
    <dbReference type="NCBI Taxonomy" id="66713"/>
    <lineage>
        <taxon>Eukaryota</taxon>
        <taxon>Metazoa</taxon>
        <taxon>Spiralia</taxon>
        <taxon>Lophotrochozoa</taxon>
        <taxon>Mollusca</taxon>
        <taxon>Bivalvia</taxon>
        <taxon>Autobranchia</taxon>
        <taxon>Pteriomorphia</taxon>
        <taxon>Pterioida</taxon>
        <taxon>Pterioidea</taxon>
        <taxon>Pteriidae</taxon>
        <taxon>Pinctada</taxon>
    </lineage>
</organism>
<comment type="similarity">
    <text evidence="1">Belongs to the UPF0489 family.</text>
</comment>
<dbReference type="Proteomes" id="UP001186944">
    <property type="component" value="Unassembled WGS sequence"/>
</dbReference>
<accession>A0AA89BSQ7</accession>
<keyword evidence="3" id="KW-1185">Reference proteome</keyword>
<evidence type="ECO:0000313" key="2">
    <source>
        <dbReference type="EMBL" id="KAK3086026.1"/>
    </source>
</evidence>
<evidence type="ECO:0000256" key="1">
    <source>
        <dbReference type="ARBA" id="ARBA00007099"/>
    </source>
</evidence>
<gene>
    <name evidence="2" type="ORF">FSP39_012357</name>
</gene>
<dbReference type="PANTHER" id="PTHR13225">
    <property type="entry name" value="MISEXPRESSION SUPPRESSOR OF RAS 6"/>
    <property type="match status" value="1"/>
</dbReference>